<proteinExistence type="predicted"/>
<evidence type="ECO:0000313" key="1">
    <source>
        <dbReference type="EMBL" id="KRZ07891.1"/>
    </source>
</evidence>
<comment type="caution">
    <text evidence="1">The sequence shown here is derived from an EMBL/GenBank/DDBJ whole genome shotgun (WGS) entry which is preliminary data.</text>
</comment>
<dbReference type="EMBL" id="JYDP01000095">
    <property type="protein sequence ID" value="KRZ07891.1"/>
    <property type="molecule type" value="Genomic_DNA"/>
</dbReference>
<dbReference type="Proteomes" id="UP000055024">
    <property type="component" value="Unassembled WGS sequence"/>
</dbReference>
<name>A0A0V1HAV3_9BILA</name>
<organism evidence="1 2">
    <name type="scientific">Trichinella zimbabwensis</name>
    <dbReference type="NCBI Taxonomy" id="268475"/>
    <lineage>
        <taxon>Eukaryota</taxon>
        <taxon>Metazoa</taxon>
        <taxon>Ecdysozoa</taxon>
        <taxon>Nematoda</taxon>
        <taxon>Enoplea</taxon>
        <taxon>Dorylaimia</taxon>
        <taxon>Trichinellida</taxon>
        <taxon>Trichinellidae</taxon>
        <taxon>Trichinella</taxon>
    </lineage>
</organism>
<sequence length="84" mass="10160">MKNKFGNIDNFLIEYQYGYQYRIKTHEVYWMSISANIYFINKKGNSVLSSSHERNERSMQISVIKKLFSAFYANQRYQKIILLF</sequence>
<accession>A0A0V1HAV3</accession>
<gene>
    <name evidence="1" type="ORF">T11_6825</name>
</gene>
<evidence type="ECO:0000313" key="2">
    <source>
        <dbReference type="Proteomes" id="UP000055024"/>
    </source>
</evidence>
<reference evidence="1 2" key="1">
    <citation type="submission" date="2015-01" db="EMBL/GenBank/DDBJ databases">
        <title>Evolution of Trichinella species and genotypes.</title>
        <authorList>
            <person name="Korhonen P.K."/>
            <person name="Edoardo P."/>
            <person name="Giuseppe L.R."/>
            <person name="Gasser R.B."/>
        </authorList>
    </citation>
    <scope>NUCLEOTIDE SEQUENCE [LARGE SCALE GENOMIC DNA]</scope>
    <source>
        <strain evidence="1">ISS1029</strain>
    </source>
</reference>
<dbReference type="AlphaFoldDB" id="A0A0V1HAV3"/>
<keyword evidence="2" id="KW-1185">Reference proteome</keyword>
<protein>
    <submittedName>
        <fullName evidence="1">Uncharacterized protein</fullName>
    </submittedName>
</protein>